<organism evidence="1 2">
    <name type="scientific">Cordylochernes scorpioides</name>
    <dbReference type="NCBI Taxonomy" id="51811"/>
    <lineage>
        <taxon>Eukaryota</taxon>
        <taxon>Metazoa</taxon>
        <taxon>Ecdysozoa</taxon>
        <taxon>Arthropoda</taxon>
        <taxon>Chelicerata</taxon>
        <taxon>Arachnida</taxon>
        <taxon>Pseudoscorpiones</taxon>
        <taxon>Cheliferoidea</taxon>
        <taxon>Chernetidae</taxon>
        <taxon>Cordylochernes</taxon>
    </lineage>
</organism>
<evidence type="ECO:0000313" key="2">
    <source>
        <dbReference type="Proteomes" id="UP001235939"/>
    </source>
</evidence>
<accession>A0ABY6LXX7</accession>
<keyword evidence="2" id="KW-1185">Reference proteome</keyword>
<feature type="non-terminal residue" evidence="1">
    <location>
        <position position="1"/>
    </location>
</feature>
<gene>
    <name evidence="1" type="ORF">LAZ67_X004903</name>
</gene>
<dbReference type="EMBL" id="CP092886">
    <property type="protein sequence ID" value="UYV85192.1"/>
    <property type="molecule type" value="Genomic_DNA"/>
</dbReference>
<dbReference type="InterPro" id="IPR036397">
    <property type="entry name" value="RNaseH_sf"/>
</dbReference>
<sequence>MTAQLYIAGVLQPFVLPFLEQTNNAIFQQDNSRPHTANIPRAFFQNVYILFWPTCFPDIFPIEHVWDMMGGKYSNLQGQHQIPVETPASSQATLTTGLQNVQIPVEIPVRVQNTQTNAILNIHLPSDAAASSVSSTDASYQRFQTVSEKVGNFGKGNCYEANIPRAFFQNVYILFWPTCFPDIFPIEHVWDMMGGKYSNLQGQIPVETPASSQATLTTGLQNVQIPVEIPVRVQNTQTNAILNIHLPSDAAASSVSSTDASYQRFQT</sequence>
<dbReference type="Gene3D" id="3.30.420.10">
    <property type="entry name" value="Ribonuclease H-like superfamily/Ribonuclease H"/>
    <property type="match status" value="1"/>
</dbReference>
<name>A0ABY6LXX7_9ARAC</name>
<proteinExistence type="predicted"/>
<reference evidence="1 2" key="1">
    <citation type="submission" date="2022-03" db="EMBL/GenBank/DDBJ databases">
        <title>A chromosomal length assembly of Cordylochernes scorpioides.</title>
        <authorList>
            <person name="Zeh D."/>
            <person name="Zeh J."/>
        </authorList>
    </citation>
    <scope>NUCLEOTIDE SEQUENCE [LARGE SCALE GENOMIC DNA]</scope>
    <source>
        <strain evidence="1">IN4F17</strain>
        <tissue evidence="1">Whole Body</tissue>
    </source>
</reference>
<protein>
    <recommendedName>
        <fullName evidence="3">Transposase</fullName>
    </recommendedName>
</protein>
<evidence type="ECO:0008006" key="3">
    <source>
        <dbReference type="Google" id="ProtNLM"/>
    </source>
</evidence>
<dbReference type="Proteomes" id="UP001235939">
    <property type="component" value="Chromosome X"/>
</dbReference>
<evidence type="ECO:0000313" key="1">
    <source>
        <dbReference type="EMBL" id="UYV85192.1"/>
    </source>
</evidence>